<sequence length="583" mass="62747">MHSVELILTLTGGFAAALFFGYITHRLGLSPIIGYLIAGIMVSPNTPGFVANYELAEQLAEIGVILLMFGVGLQFHLKEFLAVRKVALPGALIQSLTATALGAIIMYWLGWSIEAGIIFGLAISVASTVVLTRVLSDNNELHTKTGHIAIGWLVMEDLFTVFVLVLLPAVFGSSVVGLTGIGTAVGIATVKILLLVGFTFVVGGWVIPKLLTNIAKTGSRELFTLSILAIAMCIAVGSAFLFDVSMALGAFLAGMVVGRSEFSLRAATEALPLRDAFAVLFFVSVGMLFDWSSLADSAIFVVATLLIILIGKPLIAFLIIILMRYPLRIALSVAVVLSQIGEFSFILATMGRDLHILPENASNVLVAAAIISITLNPILFRAIGKFECYLNDCPRVSKYIQERCGPQISSVSECELDEQTDESTAIVIGYGPVGQTVSRLLRDNSIEPLIIELNVETVQSLIKKGYKAIYGNASHIDTLKKAGVKNADVLVISAANIPESDEIVKNAKRLNPDIRVIARTLYVSEVQNLKKAGADVILSDEGELALSVTEVILRHSGATHDQIDRERDRVHQTLLSRSEENQS</sequence>
<keyword evidence="5 7" id="KW-1133">Transmembrane helix</keyword>
<reference evidence="9 10" key="1">
    <citation type="submission" date="2021-05" db="EMBL/GenBank/DDBJ databases">
        <title>A novel Methanospirillum isolate from a pyrite-forming mixed culture.</title>
        <authorList>
            <person name="Bunk B."/>
            <person name="Sproer C."/>
            <person name="Spring S."/>
            <person name="Pester M."/>
        </authorList>
    </citation>
    <scope>NUCLEOTIDE SEQUENCE [LARGE SCALE GENOMIC DNA]</scope>
    <source>
        <strain evidence="9 10">J.3.6.1-F.2.7.3</strain>
    </source>
</reference>
<organism evidence="9 10">
    <name type="scientific">Methanospirillum purgamenti</name>
    <dbReference type="NCBI Taxonomy" id="2834276"/>
    <lineage>
        <taxon>Archaea</taxon>
        <taxon>Methanobacteriati</taxon>
        <taxon>Methanobacteriota</taxon>
        <taxon>Stenosarchaea group</taxon>
        <taxon>Methanomicrobia</taxon>
        <taxon>Methanomicrobiales</taxon>
        <taxon>Methanospirillaceae</taxon>
        <taxon>Methanospirillum</taxon>
    </lineage>
</organism>
<evidence type="ECO:0000256" key="5">
    <source>
        <dbReference type="ARBA" id="ARBA00022989"/>
    </source>
</evidence>
<evidence type="ECO:0000256" key="6">
    <source>
        <dbReference type="ARBA" id="ARBA00023136"/>
    </source>
</evidence>
<keyword evidence="4 7" id="KW-0812">Transmembrane</keyword>
<feature type="transmembrane region" description="Helical" evidence="7">
    <location>
        <begin position="361"/>
        <end position="380"/>
    </location>
</feature>
<feature type="transmembrane region" description="Helical" evidence="7">
    <location>
        <begin position="227"/>
        <end position="253"/>
    </location>
</feature>
<feature type="transmembrane region" description="Helical" evidence="7">
    <location>
        <begin position="273"/>
        <end position="291"/>
    </location>
</feature>
<feature type="transmembrane region" description="Helical" evidence="7">
    <location>
        <begin position="115"/>
        <end position="136"/>
    </location>
</feature>
<dbReference type="PANTHER" id="PTHR42751:SF1">
    <property type="entry name" value="CATION_PROTON ANTIPORTER YBAL-RELATED"/>
    <property type="match status" value="1"/>
</dbReference>
<evidence type="ECO:0000256" key="4">
    <source>
        <dbReference type="ARBA" id="ARBA00022692"/>
    </source>
</evidence>
<dbReference type="GO" id="GO:0006813">
    <property type="term" value="P:potassium ion transport"/>
    <property type="evidence" value="ECO:0007669"/>
    <property type="project" value="InterPro"/>
</dbReference>
<dbReference type="GO" id="GO:0016020">
    <property type="term" value="C:membrane"/>
    <property type="evidence" value="ECO:0007669"/>
    <property type="project" value="UniProtKB-SubCell"/>
</dbReference>
<dbReference type="Pfam" id="PF02254">
    <property type="entry name" value="TrkA_N"/>
    <property type="match status" value="1"/>
</dbReference>
<feature type="transmembrane region" description="Helical" evidence="7">
    <location>
        <begin position="298"/>
        <end position="323"/>
    </location>
</feature>
<dbReference type="GO" id="GO:1902600">
    <property type="term" value="P:proton transmembrane transport"/>
    <property type="evidence" value="ECO:0007669"/>
    <property type="project" value="InterPro"/>
</dbReference>
<dbReference type="Proteomes" id="UP000680656">
    <property type="component" value="Chromosome"/>
</dbReference>
<comment type="similarity">
    <text evidence="2">Belongs to the monovalent cation:proton antiporter 2 (CPA2) transporter (TC 2.A.37) family.</text>
</comment>
<dbReference type="PROSITE" id="PS51201">
    <property type="entry name" value="RCK_N"/>
    <property type="match status" value="1"/>
</dbReference>
<accession>A0A8E7AWD5</accession>
<name>A0A8E7AWD5_9EURY</name>
<dbReference type="Gene3D" id="3.40.50.720">
    <property type="entry name" value="NAD(P)-binding Rossmann-like Domain"/>
    <property type="match status" value="1"/>
</dbReference>
<feature type="transmembrane region" description="Helical" evidence="7">
    <location>
        <begin position="148"/>
        <end position="171"/>
    </location>
</feature>
<dbReference type="Gene3D" id="1.20.1530.20">
    <property type="match status" value="1"/>
</dbReference>
<dbReference type="InterPro" id="IPR003148">
    <property type="entry name" value="RCK_N"/>
</dbReference>
<evidence type="ECO:0000256" key="1">
    <source>
        <dbReference type="ARBA" id="ARBA00004141"/>
    </source>
</evidence>
<feature type="transmembrane region" description="Helical" evidence="7">
    <location>
        <begin position="6"/>
        <end position="25"/>
    </location>
</feature>
<dbReference type="GeneID" id="65098788"/>
<dbReference type="Pfam" id="PF00999">
    <property type="entry name" value="Na_H_Exchanger"/>
    <property type="match status" value="1"/>
</dbReference>
<evidence type="ECO:0000256" key="7">
    <source>
        <dbReference type="SAM" id="Phobius"/>
    </source>
</evidence>
<feature type="transmembrane region" description="Helical" evidence="7">
    <location>
        <begin position="183"/>
        <end position="207"/>
    </location>
</feature>
<feature type="domain" description="RCK N-terminal" evidence="8">
    <location>
        <begin position="422"/>
        <end position="538"/>
    </location>
</feature>
<keyword evidence="3" id="KW-0813">Transport</keyword>
<keyword evidence="10" id="KW-1185">Reference proteome</keyword>
<dbReference type="InterPro" id="IPR036291">
    <property type="entry name" value="NAD(P)-bd_dom_sf"/>
</dbReference>
<evidence type="ECO:0000256" key="3">
    <source>
        <dbReference type="ARBA" id="ARBA00022448"/>
    </source>
</evidence>
<dbReference type="RefSeq" id="WP_214419655.1">
    <property type="nucleotide sequence ID" value="NZ_CP075546.1"/>
</dbReference>
<protein>
    <submittedName>
        <fullName evidence="9">Cation:proton antiporter</fullName>
    </submittedName>
</protein>
<dbReference type="InterPro" id="IPR038770">
    <property type="entry name" value="Na+/solute_symporter_sf"/>
</dbReference>
<evidence type="ECO:0000313" key="9">
    <source>
        <dbReference type="EMBL" id="QVV88852.1"/>
    </source>
</evidence>
<dbReference type="AlphaFoldDB" id="A0A8E7AWD5"/>
<feature type="transmembrane region" description="Helical" evidence="7">
    <location>
        <begin position="59"/>
        <end position="77"/>
    </location>
</feature>
<dbReference type="SUPFAM" id="SSF51735">
    <property type="entry name" value="NAD(P)-binding Rossmann-fold domains"/>
    <property type="match status" value="1"/>
</dbReference>
<dbReference type="EMBL" id="CP075546">
    <property type="protein sequence ID" value="QVV88852.1"/>
    <property type="molecule type" value="Genomic_DNA"/>
</dbReference>
<feature type="transmembrane region" description="Helical" evidence="7">
    <location>
        <begin position="32"/>
        <end position="53"/>
    </location>
</feature>
<feature type="transmembrane region" description="Helical" evidence="7">
    <location>
        <begin position="86"/>
        <end position="109"/>
    </location>
</feature>
<dbReference type="KEGG" id="mrtj:KHC33_16350"/>
<proteinExistence type="inferred from homology"/>
<evidence type="ECO:0000313" key="10">
    <source>
        <dbReference type="Proteomes" id="UP000680656"/>
    </source>
</evidence>
<dbReference type="PANTHER" id="PTHR42751">
    <property type="entry name" value="SODIUM/HYDROGEN EXCHANGER FAMILY/TRKA DOMAIN PROTEIN"/>
    <property type="match status" value="1"/>
</dbReference>
<keyword evidence="6 7" id="KW-0472">Membrane</keyword>
<comment type="subcellular location">
    <subcellularLocation>
        <location evidence="1">Membrane</location>
        <topology evidence="1">Multi-pass membrane protein</topology>
    </subcellularLocation>
</comment>
<dbReference type="InterPro" id="IPR006153">
    <property type="entry name" value="Cation/H_exchanger_TM"/>
</dbReference>
<evidence type="ECO:0000256" key="2">
    <source>
        <dbReference type="ARBA" id="ARBA00005551"/>
    </source>
</evidence>
<gene>
    <name evidence="9" type="ORF">KHC33_16350</name>
</gene>
<feature type="transmembrane region" description="Helical" evidence="7">
    <location>
        <begin position="329"/>
        <end position="349"/>
    </location>
</feature>
<evidence type="ECO:0000259" key="8">
    <source>
        <dbReference type="PROSITE" id="PS51201"/>
    </source>
</evidence>
<dbReference type="GO" id="GO:0015297">
    <property type="term" value="F:antiporter activity"/>
    <property type="evidence" value="ECO:0007669"/>
    <property type="project" value="InterPro"/>
</dbReference>